<gene>
    <name evidence="1" type="ORF">HAX54_007885</name>
</gene>
<evidence type="ECO:0000313" key="2">
    <source>
        <dbReference type="Proteomes" id="UP000823775"/>
    </source>
</evidence>
<sequence length="95" mass="11015">MELSFHTLDLFPYGDSALGLKESKLREDQEAHLGYIFERKGWSSKDHGDERLSRQEGEQLWERINFLDVMTKSLEGWSVVDKEALADANDRLSEI</sequence>
<proteinExistence type="predicted"/>
<comment type="caution">
    <text evidence="1">The sequence shown here is derived from an EMBL/GenBank/DDBJ whole genome shotgun (WGS) entry which is preliminary data.</text>
</comment>
<evidence type="ECO:0000313" key="1">
    <source>
        <dbReference type="EMBL" id="MCD7469092.1"/>
    </source>
</evidence>
<dbReference type="Proteomes" id="UP000823775">
    <property type="component" value="Unassembled WGS sequence"/>
</dbReference>
<protein>
    <submittedName>
        <fullName evidence="1">Uncharacterized protein</fullName>
    </submittedName>
</protein>
<keyword evidence="2" id="KW-1185">Reference proteome</keyword>
<name>A0ABS8TCG8_DATST</name>
<accession>A0ABS8TCG8</accession>
<dbReference type="EMBL" id="JACEIK010001403">
    <property type="protein sequence ID" value="MCD7469092.1"/>
    <property type="molecule type" value="Genomic_DNA"/>
</dbReference>
<reference evidence="1 2" key="1">
    <citation type="journal article" date="2021" name="BMC Genomics">
        <title>Datura genome reveals duplications of psychoactive alkaloid biosynthetic genes and high mutation rate following tissue culture.</title>
        <authorList>
            <person name="Rajewski A."/>
            <person name="Carter-House D."/>
            <person name="Stajich J."/>
            <person name="Litt A."/>
        </authorList>
    </citation>
    <scope>NUCLEOTIDE SEQUENCE [LARGE SCALE GENOMIC DNA]</scope>
    <source>
        <strain evidence="1">AR-01</strain>
    </source>
</reference>
<organism evidence="1 2">
    <name type="scientific">Datura stramonium</name>
    <name type="common">Jimsonweed</name>
    <name type="synonym">Common thornapple</name>
    <dbReference type="NCBI Taxonomy" id="4076"/>
    <lineage>
        <taxon>Eukaryota</taxon>
        <taxon>Viridiplantae</taxon>
        <taxon>Streptophyta</taxon>
        <taxon>Embryophyta</taxon>
        <taxon>Tracheophyta</taxon>
        <taxon>Spermatophyta</taxon>
        <taxon>Magnoliopsida</taxon>
        <taxon>eudicotyledons</taxon>
        <taxon>Gunneridae</taxon>
        <taxon>Pentapetalae</taxon>
        <taxon>asterids</taxon>
        <taxon>lamiids</taxon>
        <taxon>Solanales</taxon>
        <taxon>Solanaceae</taxon>
        <taxon>Solanoideae</taxon>
        <taxon>Datureae</taxon>
        <taxon>Datura</taxon>
    </lineage>
</organism>